<dbReference type="RefSeq" id="WP_117419845.1">
    <property type="nucleotide sequence ID" value="NZ_QOHO01000108.1"/>
</dbReference>
<sequence>MNLYKSDYRDDYYTTDIKLKGGEEPNLRVFSMSTSFSRSIMNLFGKSDIPFKYYWRSQYTQFQDKLYPDGGRTYYEGMMPGVAINEMNFDEIVDQSDLIIIENNACELPQSHIDFVQALAEYLKQN</sequence>
<name>A0A3E2N4T9_9FIRM</name>
<comment type="caution">
    <text evidence="1">The sequence shown here is derived from an EMBL/GenBank/DDBJ whole genome shotgun (WGS) entry which is preliminary data.</text>
</comment>
<evidence type="ECO:0000313" key="2">
    <source>
        <dbReference type="Proteomes" id="UP000260680"/>
    </source>
</evidence>
<dbReference type="Proteomes" id="UP000260680">
    <property type="component" value="Unassembled WGS sequence"/>
</dbReference>
<accession>A0A3E2N4T9</accession>
<organism evidence="1 2">
    <name type="scientific">Lacrimispora amygdalina</name>
    <dbReference type="NCBI Taxonomy" id="253257"/>
    <lineage>
        <taxon>Bacteria</taxon>
        <taxon>Bacillati</taxon>
        <taxon>Bacillota</taxon>
        <taxon>Clostridia</taxon>
        <taxon>Lachnospirales</taxon>
        <taxon>Lachnospiraceae</taxon>
        <taxon>Lacrimispora</taxon>
    </lineage>
</organism>
<dbReference type="EMBL" id="QOHO01000108">
    <property type="protein sequence ID" value="RFZ75984.1"/>
    <property type="molecule type" value="Genomic_DNA"/>
</dbReference>
<protein>
    <submittedName>
        <fullName evidence="1">Uncharacterized protein</fullName>
    </submittedName>
</protein>
<dbReference type="AlphaFoldDB" id="A0A3E2N4T9"/>
<gene>
    <name evidence="1" type="ORF">DS742_26080</name>
</gene>
<evidence type="ECO:0000313" key="1">
    <source>
        <dbReference type="EMBL" id="RFZ75984.1"/>
    </source>
</evidence>
<proteinExistence type="predicted"/>
<reference evidence="1 2" key="1">
    <citation type="submission" date="2018-07" db="EMBL/GenBank/DDBJ databases">
        <title>New species, Clostridium PI-S10-A1B.</title>
        <authorList>
            <person name="Krishna G."/>
            <person name="Summeta K."/>
            <person name="Shikha S."/>
            <person name="Prabhu P.B."/>
            <person name="Suresh K."/>
        </authorList>
    </citation>
    <scope>NUCLEOTIDE SEQUENCE [LARGE SCALE GENOMIC DNA]</scope>
    <source>
        <strain evidence="1 2">PI-S10-A1B</strain>
    </source>
</reference>